<evidence type="ECO:0000313" key="10">
    <source>
        <dbReference type="Proteomes" id="UP000005289"/>
    </source>
</evidence>
<feature type="transmembrane region" description="Helical" evidence="7">
    <location>
        <begin position="333"/>
        <end position="355"/>
    </location>
</feature>
<evidence type="ECO:0000256" key="7">
    <source>
        <dbReference type="SAM" id="Phobius"/>
    </source>
</evidence>
<keyword evidence="4 7" id="KW-0812">Transmembrane</keyword>
<evidence type="ECO:0000256" key="4">
    <source>
        <dbReference type="ARBA" id="ARBA00022692"/>
    </source>
</evidence>
<keyword evidence="6 7" id="KW-0472">Membrane</keyword>
<gene>
    <name evidence="9" type="ORF">THITH_15225</name>
</gene>
<proteinExistence type="inferred from homology"/>
<dbReference type="PANTHER" id="PTHR30489:SF0">
    <property type="entry name" value="LIPOPROTEIN-RELEASING SYSTEM TRANSMEMBRANE PROTEIN LOLE"/>
    <property type="match status" value="1"/>
</dbReference>
<evidence type="ECO:0000256" key="1">
    <source>
        <dbReference type="ARBA" id="ARBA00004651"/>
    </source>
</evidence>
<comment type="similarity">
    <text evidence="2">Belongs to the ABC-4 integral membrane protein family. LolC/E subfamily.</text>
</comment>
<dbReference type="AlphaFoldDB" id="W0DQY3"/>
<evidence type="ECO:0000256" key="3">
    <source>
        <dbReference type="ARBA" id="ARBA00022475"/>
    </source>
</evidence>
<evidence type="ECO:0000256" key="5">
    <source>
        <dbReference type="ARBA" id="ARBA00022989"/>
    </source>
</evidence>
<feature type="transmembrane region" description="Helical" evidence="7">
    <location>
        <begin position="24"/>
        <end position="43"/>
    </location>
</feature>
<evidence type="ECO:0000313" key="9">
    <source>
        <dbReference type="EMBL" id="AHE99403.1"/>
    </source>
</evidence>
<reference evidence="9 10" key="1">
    <citation type="submission" date="2013-12" db="EMBL/GenBank/DDBJ databases">
        <authorList>
            <consortium name="DOE Joint Genome Institute"/>
            <person name="Muyzer G."/>
            <person name="Huntemann M."/>
            <person name="Han J."/>
            <person name="Chen A."/>
            <person name="Kyrpides N."/>
            <person name="Mavromatis K."/>
            <person name="Markowitz V."/>
            <person name="Palaniappan K."/>
            <person name="Ivanova N."/>
            <person name="Schaumberg A."/>
            <person name="Pati A."/>
            <person name="Liolios K."/>
            <person name="Nordberg H.P."/>
            <person name="Cantor M.N."/>
            <person name="Hua S.X."/>
            <person name="Woyke T."/>
        </authorList>
    </citation>
    <scope>NUCLEOTIDE SEQUENCE [LARGE SCALE GENOMIC DNA]</scope>
    <source>
        <strain evidence="9 10">ARh 1</strain>
    </source>
</reference>
<dbReference type="Pfam" id="PF02687">
    <property type="entry name" value="FtsX"/>
    <property type="match status" value="1"/>
</dbReference>
<dbReference type="STRING" id="713585.THITH_15225"/>
<organism evidence="9 10">
    <name type="scientific">Thioalkalivibrio paradoxus ARh 1</name>
    <dbReference type="NCBI Taxonomy" id="713585"/>
    <lineage>
        <taxon>Bacteria</taxon>
        <taxon>Pseudomonadati</taxon>
        <taxon>Pseudomonadota</taxon>
        <taxon>Gammaproteobacteria</taxon>
        <taxon>Chromatiales</taxon>
        <taxon>Ectothiorhodospiraceae</taxon>
        <taxon>Thioalkalivibrio</taxon>
    </lineage>
</organism>
<feature type="transmembrane region" description="Helical" evidence="7">
    <location>
        <begin position="291"/>
        <end position="313"/>
    </location>
</feature>
<keyword evidence="5 7" id="KW-1133">Transmembrane helix</keyword>
<comment type="subcellular location">
    <subcellularLocation>
        <location evidence="1">Cell membrane</location>
        <topology evidence="1">Multi-pass membrane protein</topology>
    </subcellularLocation>
</comment>
<feature type="transmembrane region" description="Helical" evidence="7">
    <location>
        <begin position="234"/>
        <end position="255"/>
    </location>
</feature>
<dbReference type="InterPro" id="IPR051447">
    <property type="entry name" value="Lipoprotein-release_system"/>
</dbReference>
<dbReference type="GO" id="GO:0044874">
    <property type="term" value="P:lipoprotein localization to outer membrane"/>
    <property type="evidence" value="ECO:0007669"/>
    <property type="project" value="TreeGrafter"/>
</dbReference>
<evidence type="ECO:0000256" key="6">
    <source>
        <dbReference type="ARBA" id="ARBA00023136"/>
    </source>
</evidence>
<name>W0DQY3_9GAMM</name>
<dbReference type="KEGG" id="tti:THITH_15225"/>
<evidence type="ECO:0000256" key="2">
    <source>
        <dbReference type="ARBA" id="ARBA00005236"/>
    </source>
</evidence>
<keyword evidence="3" id="KW-1003">Cell membrane</keyword>
<dbReference type="PANTHER" id="PTHR30489">
    <property type="entry name" value="LIPOPROTEIN-RELEASING SYSTEM TRANSMEMBRANE PROTEIN LOLE"/>
    <property type="match status" value="1"/>
</dbReference>
<evidence type="ECO:0000259" key="8">
    <source>
        <dbReference type="Pfam" id="PF02687"/>
    </source>
</evidence>
<dbReference type="Proteomes" id="UP000005289">
    <property type="component" value="Chromosome"/>
</dbReference>
<dbReference type="HOGENOM" id="CLU_701928_0_0_6"/>
<dbReference type="InterPro" id="IPR003838">
    <property type="entry name" value="ABC3_permease_C"/>
</dbReference>
<dbReference type="EMBL" id="CP007029">
    <property type="protein sequence ID" value="AHE99403.1"/>
    <property type="molecule type" value="Genomic_DNA"/>
</dbReference>
<keyword evidence="10" id="KW-1185">Reference proteome</keyword>
<dbReference type="GO" id="GO:0098797">
    <property type="term" value="C:plasma membrane protein complex"/>
    <property type="evidence" value="ECO:0007669"/>
    <property type="project" value="TreeGrafter"/>
</dbReference>
<protein>
    <submittedName>
        <fullName evidence="9">ABC transporter permease</fullName>
    </submittedName>
</protein>
<sequence length="374" mass="41044">MLARQRYLADYTVAAMARRRGRNLGLLVVYGGMVFLLASVLFYTSALKHESGLLLAEAPEIVVQRLVAGRYDLISTEHAEALAGIRGVRQVQSRLWGYHYDPAVRANYTLMVPPDRDLEPGTAVVGPALARARGAGPGDVLSFRGQDGALSAFRIDAVLPQASALASADLLLVAEADFRRLFGIPDDQYTDLALHIPNPREVQTVAEKVLEALPDSRPILRDEILRTYDAVFDWRSALVLLPLTGALLAFAILAWEKASGLSADERREIGILKAIGWETADVLQMKLWEGALVSMLAFLLGTTAAYWHVFGLSAPLLAPVMQGWSVLYPDFQLTPVVTATQLLTLFFLTVFPYLVATLMPVWRAAVSDPDEVMR</sequence>
<accession>W0DQY3</accession>
<feature type="domain" description="ABC3 transporter permease C-terminal" evidence="8">
    <location>
        <begin position="263"/>
        <end position="359"/>
    </location>
</feature>